<evidence type="ECO:0000313" key="4">
    <source>
        <dbReference type="EMBL" id="CAK9008534.1"/>
    </source>
</evidence>
<dbReference type="EMBL" id="CAXAMN010004302">
    <property type="protein sequence ID" value="CAK9008534.1"/>
    <property type="molecule type" value="Genomic_DNA"/>
</dbReference>
<evidence type="ECO:0000313" key="5">
    <source>
        <dbReference type="Proteomes" id="UP001642484"/>
    </source>
</evidence>
<dbReference type="PANTHER" id="PTHR21660">
    <property type="entry name" value="THIOESTERASE SUPERFAMILY MEMBER-RELATED"/>
    <property type="match status" value="1"/>
</dbReference>
<feature type="domain" description="Thioesterase" evidence="3">
    <location>
        <begin position="87"/>
        <end position="163"/>
    </location>
</feature>
<comment type="caution">
    <text evidence="4">The sequence shown here is derived from an EMBL/GenBank/DDBJ whole genome shotgun (WGS) entry which is preliminary data.</text>
</comment>
<keyword evidence="5" id="KW-1185">Reference proteome</keyword>
<dbReference type="Gene3D" id="3.10.129.10">
    <property type="entry name" value="Hotdog Thioesterase"/>
    <property type="match status" value="1"/>
</dbReference>
<organism evidence="4 5">
    <name type="scientific">Durusdinium trenchii</name>
    <dbReference type="NCBI Taxonomy" id="1381693"/>
    <lineage>
        <taxon>Eukaryota</taxon>
        <taxon>Sar</taxon>
        <taxon>Alveolata</taxon>
        <taxon>Dinophyceae</taxon>
        <taxon>Suessiales</taxon>
        <taxon>Symbiodiniaceae</taxon>
        <taxon>Durusdinium</taxon>
    </lineage>
</organism>
<dbReference type="Proteomes" id="UP001642484">
    <property type="component" value="Unassembled WGS sequence"/>
</dbReference>
<sequence length="174" mass="18380">MFPSLLRRSTAVGYIARAKAHGAQSLLGPFQSTGERFDHLLRGVVDGVFLLHQAVSSHGTAGMDCVKVEDGHVECQIPITEALQNSYGTLHGGCTATIVDVLGTMALLTKDATRPGVSVEMSQSFLAPAKGGEVIVARGEVVKYGRALGFTEVRLFDAKGKLLATGKHTKAFPS</sequence>
<dbReference type="SUPFAM" id="SSF54637">
    <property type="entry name" value="Thioesterase/thiol ester dehydrase-isomerase"/>
    <property type="match status" value="1"/>
</dbReference>
<gene>
    <name evidence="4" type="ORF">CCMP2556_LOCUS9289</name>
</gene>
<evidence type="ECO:0000256" key="1">
    <source>
        <dbReference type="ARBA" id="ARBA00008324"/>
    </source>
</evidence>
<dbReference type="CDD" id="cd03443">
    <property type="entry name" value="PaaI_thioesterase"/>
    <property type="match status" value="1"/>
</dbReference>
<evidence type="ECO:0000259" key="3">
    <source>
        <dbReference type="Pfam" id="PF03061"/>
    </source>
</evidence>
<dbReference type="InterPro" id="IPR039298">
    <property type="entry name" value="ACOT13"/>
</dbReference>
<name>A0ABP0J2D5_9DINO</name>
<dbReference type="InterPro" id="IPR029069">
    <property type="entry name" value="HotDog_dom_sf"/>
</dbReference>
<dbReference type="Pfam" id="PF03061">
    <property type="entry name" value="4HBT"/>
    <property type="match status" value="1"/>
</dbReference>
<dbReference type="InterPro" id="IPR006683">
    <property type="entry name" value="Thioestr_dom"/>
</dbReference>
<comment type="similarity">
    <text evidence="1">Belongs to the thioesterase PaaI family.</text>
</comment>
<accession>A0ABP0J2D5</accession>
<protein>
    <recommendedName>
        <fullName evidence="3">Thioesterase domain-containing protein</fullName>
    </recommendedName>
</protein>
<proteinExistence type="inferred from homology"/>
<dbReference type="InterPro" id="IPR003736">
    <property type="entry name" value="PAAI_dom"/>
</dbReference>
<dbReference type="NCBIfam" id="TIGR00369">
    <property type="entry name" value="unchar_dom_1"/>
    <property type="match status" value="1"/>
</dbReference>
<keyword evidence="2" id="KW-0378">Hydrolase</keyword>
<dbReference type="PANTHER" id="PTHR21660:SF1">
    <property type="entry name" value="ACYL-COENZYME A THIOESTERASE 13"/>
    <property type="match status" value="1"/>
</dbReference>
<evidence type="ECO:0000256" key="2">
    <source>
        <dbReference type="ARBA" id="ARBA00022801"/>
    </source>
</evidence>
<reference evidence="4 5" key="1">
    <citation type="submission" date="2024-02" db="EMBL/GenBank/DDBJ databases">
        <authorList>
            <person name="Chen Y."/>
            <person name="Shah S."/>
            <person name="Dougan E. K."/>
            <person name="Thang M."/>
            <person name="Chan C."/>
        </authorList>
    </citation>
    <scope>NUCLEOTIDE SEQUENCE [LARGE SCALE GENOMIC DNA]</scope>
</reference>